<name>A0A5B7HWY4_PORTR</name>
<dbReference type="EMBL" id="VSRR010046204">
    <property type="protein sequence ID" value="MPC77581.1"/>
    <property type="molecule type" value="Genomic_DNA"/>
</dbReference>
<dbReference type="AlphaFoldDB" id="A0A5B7HWY4"/>
<evidence type="ECO:0000256" key="1">
    <source>
        <dbReference type="SAM" id="MobiDB-lite"/>
    </source>
</evidence>
<proteinExistence type="predicted"/>
<evidence type="ECO:0000313" key="3">
    <source>
        <dbReference type="Proteomes" id="UP000324222"/>
    </source>
</evidence>
<feature type="compositionally biased region" description="Polar residues" evidence="1">
    <location>
        <begin position="34"/>
        <end position="43"/>
    </location>
</feature>
<feature type="region of interest" description="Disordered" evidence="1">
    <location>
        <begin position="34"/>
        <end position="70"/>
    </location>
</feature>
<organism evidence="2 3">
    <name type="scientific">Portunus trituberculatus</name>
    <name type="common">Swimming crab</name>
    <name type="synonym">Neptunus trituberculatus</name>
    <dbReference type="NCBI Taxonomy" id="210409"/>
    <lineage>
        <taxon>Eukaryota</taxon>
        <taxon>Metazoa</taxon>
        <taxon>Ecdysozoa</taxon>
        <taxon>Arthropoda</taxon>
        <taxon>Crustacea</taxon>
        <taxon>Multicrustacea</taxon>
        <taxon>Malacostraca</taxon>
        <taxon>Eumalacostraca</taxon>
        <taxon>Eucarida</taxon>
        <taxon>Decapoda</taxon>
        <taxon>Pleocyemata</taxon>
        <taxon>Brachyura</taxon>
        <taxon>Eubrachyura</taxon>
        <taxon>Portunoidea</taxon>
        <taxon>Portunidae</taxon>
        <taxon>Portuninae</taxon>
        <taxon>Portunus</taxon>
    </lineage>
</organism>
<comment type="caution">
    <text evidence="2">The sequence shown here is derived from an EMBL/GenBank/DDBJ whole genome shotgun (WGS) entry which is preliminary data.</text>
</comment>
<keyword evidence="3" id="KW-1185">Reference proteome</keyword>
<evidence type="ECO:0000313" key="2">
    <source>
        <dbReference type="EMBL" id="MPC77581.1"/>
    </source>
</evidence>
<dbReference type="Proteomes" id="UP000324222">
    <property type="component" value="Unassembled WGS sequence"/>
</dbReference>
<reference evidence="2 3" key="1">
    <citation type="submission" date="2019-05" db="EMBL/GenBank/DDBJ databases">
        <title>Another draft genome of Portunus trituberculatus and its Hox gene families provides insights of decapod evolution.</title>
        <authorList>
            <person name="Jeong J.-H."/>
            <person name="Song I."/>
            <person name="Kim S."/>
            <person name="Choi T."/>
            <person name="Kim D."/>
            <person name="Ryu S."/>
            <person name="Kim W."/>
        </authorList>
    </citation>
    <scope>NUCLEOTIDE SEQUENCE [LARGE SCALE GENOMIC DNA]</scope>
    <source>
        <tissue evidence="2">Muscle</tissue>
    </source>
</reference>
<protein>
    <submittedName>
        <fullName evidence="2">Uncharacterized protein</fullName>
    </submittedName>
</protein>
<sequence length="70" mass="7834">MVEDEEAIRKVKRKKGAGMVGRLPLPFPFHLTSTEARTSTAPSRSPLAPQPRQECTGDGHRGLLRLLQRR</sequence>
<accession>A0A5B7HWY4</accession>
<gene>
    <name evidence="2" type="ORF">E2C01_072039</name>
</gene>